<keyword evidence="1" id="KW-0812">Transmembrane</keyword>
<gene>
    <name evidence="2" type="ORF">APAL1065_LOCUS5682</name>
</gene>
<feature type="transmembrane region" description="Helical" evidence="1">
    <location>
        <begin position="36"/>
        <end position="57"/>
    </location>
</feature>
<sequence length="128" mass="14592">MPVLFVVKFLFVSSYGNFCFAYVGCLWYMDATFFKVHFFVSIFSCLSLWVDGLLVGGETVCCIWFCRQWGCSECLCFQVCLSIEWRLDGVPLSIAALGDGQIHVQQKPPTMAIPRDRRVTPFGTDLFF</sequence>
<organism evidence="2">
    <name type="scientific">Entomoneis paludosa</name>
    <dbReference type="NCBI Taxonomy" id="265537"/>
    <lineage>
        <taxon>Eukaryota</taxon>
        <taxon>Sar</taxon>
        <taxon>Stramenopiles</taxon>
        <taxon>Ochrophyta</taxon>
        <taxon>Bacillariophyta</taxon>
        <taxon>Bacillariophyceae</taxon>
        <taxon>Bacillariophycidae</taxon>
        <taxon>Entomoneidaceae</taxon>
        <taxon>Entomoneis</taxon>
    </lineage>
</organism>
<feature type="transmembrane region" description="Helical" evidence="1">
    <location>
        <begin position="6"/>
        <end position="29"/>
    </location>
</feature>
<dbReference type="AlphaFoldDB" id="A0A7S2VDZ9"/>
<protein>
    <submittedName>
        <fullName evidence="2">Uncharacterized protein</fullName>
    </submittedName>
</protein>
<keyword evidence="1" id="KW-1133">Transmembrane helix</keyword>
<proteinExistence type="predicted"/>
<evidence type="ECO:0000256" key="1">
    <source>
        <dbReference type="SAM" id="Phobius"/>
    </source>
</evidence>
<name>A0A7S2VDZ9_9STRA</name>
<dbReference type="EMBL" id="HBHT01008475">
    <property type="protein sequence ID" value="CAD9951858.1"/>
    <property type="molecule type" value="Transcribed_RNA"/>
</dbReference>
<accession>A0A7S2VDZ9</accession>
<evidence type="ECO:0000313" key="2">
    <source>
        <dbReference type="EMBL" id="CAD9951858.1"/>
    </source>
</evidence>
<keyword evidence="1" id="KW-0472">Membrane</keyword>
<reference evidence="2" key="1">
    <citation type="submission" date="2021-01" db="EMBL/GenBank/DDBJ databases">
        <authorList>
            <person name="Corre E."/>
            <person name="Pelletier E."/>
            <person name="Niang G."/>
            <person name="Scheremetjew M."/>
            <person name="Finn R."/>
            <person name="Kale V."/>
            <person name="Holt S."/>
            <person name="Cochrane G."/>
            <person name="Meng A."/>
            <person name="Brown T."/>
            <person name="Cohen L."/>
        </authorList>
    </citation>
    <scope>NUCLEOTIDE SEQUENCE</scope>
    <source>
        <strain evidence="2">CCMP125</strain>
    </source>
</reference>